<evidence type="ECO:0000256" key="1">
    <source>
        <dbReference type="SAM" id="Phobius"/>
    </source>
</evidence>
<dbReference type="EMBL" id="GGEC01082764">
    <property type="protein sequence ID" value="MBX63248.1"/>
    <property type="molecule type" value="Transcribed_RNA"/>
</dbReference>
<keyword evidence="1" id="KW-0472">Membrane</keyword>
<evidence type="ECO:0000313" key="2">
    <source>
        <dbReference type="EMBL" id="MBX63248.1"/>
    </source>
</evidence>
<keyword evidence="1" id="KW-1133">Transmembrane helix</keyword>
<organism evidence="2">
    <name type="scientific">Rhizophora mucronata</name>
    <name type="common">Asiatic mangrove</name>
    <dbReference type="NCBI Taxonomy" id="61149"/>
    <lineage>
        <taxon>Eukaryota</taxon>
        <taxon>Viridiplantae</taxon>
        <taxon>Streptophyta</taxon>
        <taxon>Embryophyta</taxon>
        <taxon>Tracheophyta</taxon>
        <taxon>Spermatophyta</taxon>
        <taxon>Magnoliopsida</taxon>
        <taxon>eudicotyledons</taxon>
        <taxon>Gunneridae</taxon>
        <taxon>Pentapetalae</taxon>
        <taxon>rosids</taxon>
        <taxon>fabids</taxon>
        <taxon>Malpighiales</taxon>
        <taxon>Rhizophoraceae</taxon>
        <taxon>Rhizophora</taxon>
    </lineage>
</organism>
<reference evidence="2" key="1">
    <citation type="submission" date="2018-02" db="EMBL/GenBank/DDBJ databases">
        <title>Rhizophora mucronata_Transcriptome.</title>
        <authorList>
            <person name="Meera S.P."/>
            <person name="Sreeshan A."/>
            <person name="Augustine A."/>
        </authorList>
    </citation>
    <scope>NUCLEOTIDE SEQUENCE</scope>
    <source>
        <tissue evidence="2">Leaf</tissue>
    </source>
</reference>
<keyword evidence="1" id="KW-0812">Transmembrane</keyword>
<protein>
    <submittedName>
        <fullName evidence="2">Uncharacterized protein</fullName>
    </submittedName>
</protein>
<accession>A0A2P2Q8E0</accession>
<sequence>MDFDSLIQNIFFYFFFNITSSMCFDT</sequence>
<feature type="transmembrane region" description="Helical" evidence="1">
    <location>
        <begin position="6"/>
        <end position="24"/>
    </location>
</feature>
<dbReference type="AlphaFoldDB" id="A0A2P2Q8E0"/>
<proteinExistence type="predicted"/>
<name>A0A2P2Q8E0_RHIMU</name>